<dbReference type="InterPro" id="IPR052701">
    <property type="entry name" value="GAG_Ulvan_Degrading_Sulfatases"/>
</dbReference>
<reference evidence="3" key="1">
    <citation type="journal article" date="2014" name="Front. Microbiol.">
        <title>High frequency of phylogenetically diverse reductive dehalogenase-homologous genes in deep subseafloor sedimentary metagenomes.</title>
        <authorList>
            <person name="Kawai M."/>
            <person name="Futagami T."/>
            <person name="Toyoda A."/>
            <person name="Takaki Y."/>
            <person name="Nishi S."/>
            <person name="Hori S."/>
            <person name="Arai W."/>
            <person name="Tsubouchi T."/>
            <person name="Morono Y."/>
            <person name="Uchiyama I."/>
            <person name="Ito T."/>
            <person name="Fujiyama A."/>
            <person name="Inagaki F."/>
            <person name="Takami H."/>
        </authorList>
    </citation>
    <scope>NUCLEOTIDE SEQUENCE</scope>
    <source>
        <strain evidence="3">Expedition CK06-06</strain>
    </source>
</reference>
<dbReference type="PANTHER" id="PTHR43751">
    <property type="entry name" value="SULFATASE"/>
    <property type="match status" value="1"/>
</dbReference>
<proteinExistence type="predicted"/>
<dbReference type="Pfam" id="PF00884">
    <property type="entry name" value="Sulfatase"/>
    <property type="match status" value="1"/>
</dbReference>
<dbReference type="SUPFAM" id="SSF53649">
    <property type="entry name" value="Alkaline phosphatase-like"/>
    <property type="match status" value="1"/>
</dbReference>
<feature type="compositionally biased region" description="Basic and acidic residues" evidence="1">
    <location>
        <begin position="254"/>
        <end position="263"/>
    </location>
</feature>
<accession>X1GU81</accession>
<feature type="non-terminal residue" evidence="3">
    <location>
        <position position="275"/>
    </location>
</feature>
<gene>
    <name evidence="3" type="ORF">S03H2_39342</name>
</gene>
<name>X1GU81_9ZZZZ</name>
<comment type="caution">
    <text evidence="3">The sequence shown here is derived from an EMBL/GenBank/DDBJ whole genome shotgun (WGS) entry which is preliminary data.</text>
</comment>
<evidence type="ECO:0000313" key="3">
    <source>
        <dbReference type="EMBL" id="GAH48430.1"/>
    </source>
</evidence>
<feature type="non-terminal residue" evidence="3">
    <location>
        <position position="1"/>
    </location>
</feature>
<dbReference type="InterPro" id="IPR017850">
    <property type="entry name" value="Alkaline_phosphatase_core_sf"/>
</dbReference>
<dbReference type="Gene3D" id="3.40.720.10">
    <property type="entry name" value="Alkaline Phosphatase, subunit A"/>
    <property type="match status" value="1"/>
</dbReference>
<organism evidence="3">
    <name type="scientific">marine sediment metagenome</name>
    <dbReference type="NCBI Taxonomy" id="412755"/>
    <lineage>
        <taxon>unclassified sequences</taxon>
        <taxon>metagenomes</taxon>
        <taxon>ecological metagenomes</taxon>
    </lineage>
</organism>
<sequence length="275" mass="31160">YTWKSGIKSGMKLEDVQVPKCLPDSEEVRIDICDYYWEVQRFDREVGELLKILDDNGELDNTLVVISGDNGMPFPRCKSNLYDLGTNVPLAVRWPERVKAGRSVRDFISLADLAPTFLEAVGLKPTPEMTARSFLNVLTSGKSGRVDPKRNHVLTGKERHVPSQETGMGGYPMRAMRTQNFLYIRNFKPDRWPAGAPGGYAKPTKIDISRPLSTKYGYSDIDAAPTKSYMLKHRDDPEVKRLFELGFGKRPAEELYDLQKDPEQLNNVADRPDYA</sequence>
<protein>
    <recommendedName>
        <fullName evidence="2">Sulfatase N-terminal domain-containing protein</fullName>
    </recommendedName>
</protein>
<evidence type="ECO:0000259" key="2">
    <source>
        <dbReference type="Pfam" id="PF00884"/>
    </source>
</evidence>
<dbReference type="PANTHER" id="PTHR43751:SF1">
    <property type="entry name" value="SULFATASE ATSG-RELATED"/>
    <property type="match status" value="1"/>
</dbReference>
<evidence type="ECO:0000256" key="1">
    <source>
        <dbReference type="SAM" id="MobiDB-lite"/>
    </source>
</evidence>
<feature type="domain" description="Sulfatase N-terminal" evidence="2">
    <location>
        <begin position="35"/>
        <end position="122"/>
    </location>
</feature>
<dbReference type="InterPro" id="IPR000917">
    <property type="entry name" value="Sulfatase_N"/>
</dbReference>
<feature type="region of interest" description="Disordered" evidence="1">
    <location>
        <begin position="254"/>
        <end position="275"/>
    </location>
</feature>
<dbReference type="EMBL" id="BARU01024313">
    <property type="protein sequence ID" value="GAH48430.1"/>
    <property type="molecule type" value="Genomic_DNA"/>
</dbReference>
<dbReference type="AlphaFoldDB" id="X1GU81"/>